<reference evidence="3" key="1">
    <citation type="submission" date="2022-09" db="EMBL/GenBank/DDBJ databases">
        <title>Aureispira anguillicida sp. nov., isolated from Leptocephalus of Japanese eel Anguilla japonica.</title>
        <authorList>
            <person name="Yuasa K."/>
            <person name="Mekata T."/>
            <person name="Ikunari K."/>
        </authorList>
    </citation>
    <scope>NUCLEOTIDE SEQUENCE</scope>
    <source>
        <strain evidence="3">EL160426</strain>
    </source>
</reference>
<dbReference type="InterPro" id="IPR030392">
    <property type="entry name" value="S74_ICA"/>
</dbReference>
<proteinExistence type="predicted"/>
<dbReference type="AlphaFoldDB" id="A0A915YJZ6"/>
<name>A0A915YJZ6_9BACT</name>
<evidence type="ECO:0000313" key="4">
    <source>
        <dbReference type="Proteomes" id="UP001060919"/>
    </source>
</evidence>
<protein>
    <submittedName>
        <fullName evidence="3">Tail fiber domain-containing protein</fullName>
    </submittedName>
</protein>
<feature type="domain" description="Peptidase S74" evidence="2">
    <location>
        <begin position="417"/>
        <end position="583"/>
    </location>
</feature>
<evidence type="ECO:0000256" key="1">
    <source>
        <dbReference type="SAM" id="Coils"/>
    </source>
</evidence>
<keyword evidence="4" id="KW-1185">Reference proteome</keyword>
<dbReference type="Pfam" id="PF13884">
    <property type="entry name" value="Peptidase_S74"/>
    <property type="match status" value="1"/>
</dbReference>
<dbReference type="RefSeq" id="WP_264789843.1">
    <property type="nucleotide sequence ID" value="NZ_AP026867.1"/>
</dbReference>
<accession>A0A915YJZ6</accession>
<organism evidence="3 4">
    <name type="scientific">Aureispira anguillae</name>
    <dbReference type="NCBI Taxonomy" id="2864201"/>
    <lineage>
        <taxon>Bacteria</taxon>
        <taxon>Pseudomonadati</taxon>
        <taxon>Bacteroidota</taxon>
        <taxon>Saprospiria</taxon>
        <taxon>Saprospirales</taxon>
        <taxon>Saprospiraceae</taxon>
        <taxon>Aureispira</taxon>
    </lineage>
</organism>
<evidence type="ECO:0000313" key="3">
    <source>
        <dbReference type="EMBL" id="BDS14623.1"/>
    </source>
</evidence>
<gene>
    <name evidence="3" type="ORF">AsAng_0054040</name>
</gene>
<sequence>MKNFIFPLLILFIHSQLWSQGGVGINNDNSSPDNSAMLDVKSTDKGLLTPRMTESQRNAISSPATGLLIFQTDGTSGFYYYNGSTWQAVGVIDNDWSINSNDMHNANTGRVGIGTTTPSMGKLHVRGTGGTAGTFNAVYRAYVYESAGSFTGASDGTVGAAILGIPTDIANNASSISLAINLGGDVDGNFGFPTSISANLQGANIGSNLTAPTGVDGCGDPNNGGVFYPTTITAADVTSTVSGQTTLTLSAEDFGGSGFGAAYCGHTGVWIEYVFTYTVPIPAPALAVENGTIRLNDFAGSGSTPLYVDAQGDLQKITGNGAFIVRNPDGSINMQDYSHGKLTLGGTPWSNAYLGGYKSATLEIKTGAVRPIYGSNIREYDSVGVVSTHSNAHTNPIDLFSINAQYNIGGGNFFAHSDQRIKKILGLSNPVADLERLKTIRITDYTYIDTIGKGTNEVKKVIAQELKEVYPQAISYTARAVPDLYQYSAVQDGWVYLATDLKVGALIELMVTENDQERVETVAVIAVEKKRFQINKKLNYDQAFVYGRVVNDFHVVDYDALTTLNISATQALLKRIEVLEAENAQLKTQQQELGQLKMEVAQIKALLSADKTVAKQP</sequence>
<dbReference type="EMBL" id="AP026867">
    <property type="protein sequence ID" value="BDS14623.1"/>
    <property type="molecule type" value="Genomic_DNA"/>
</dbReference>
<keyword evidence="1" id="KW-0175">Coiled coil</keyword>
<dbReference type="KEGG" id="aup:AsAng_0054040"/>
<feature type="coiled-coil region" evidence="1">
    <location>
        <begin position="569"/>
        <end position="606"/>
    </location>
</feature>
<dbReference type="Proteomes" id="UP001060919">
    <property type="component" value="Chromosome"/>
</dbReference>
<dbReference type="PROSITE" id="PS51688">
    <property type="entry name" value="ICA"/>
    <property type="match status" value="1"/>
</dbReference>
<evidence type="ECO:0000259" key="2">
    <source>
        <dbReference type="PROSITE" id="PS51688"/>
    </source>
</evidence>